<gene>
    <name evidence="3" type="primary">pcaD</name>
    <name evidence="3" type="ORF">ACFQBM_04655</name>
</gene>
<comment type="caution">
    <text evidence="3">The sequence shown here is derived from an EMBL/GenBank/DDBJ whole genome shotgun (WGS) entry which is preliminary data.</text>
</comment>
<proteinExistence type="predicted"/>
<reference evidence="4" key="1">
    <citation type="journal article" date="2019" name="Int. J. Syst. Evol. Microbiol.">
        <title>The Global Catalogue of Microorganisms (GCM) 10K type strain sequencing project: providing services to taxonomists for standard genome sequencing and annotation.</title>
        <authorList>
            <consortium name="The Broad Institute Genomics Platform"/>
            <consortium name="The Broad Institute Genome Sequencing Center for Infectious Disease"/>
            <person name="Wu L."/>
            <person name="Ma J."/>
        </authorList>
    </citation>
    <scope>NUCLEOTIDE SEQUENCE [LARGE SCALE GENOMIC DNA]</scope>
    <source>
        <strain evidence="4">CGMCC 1.13718</strain>
    </source>
</reference>
<dbReference type="SUPFAM" id="SSF53474">
    <property type="entry name" value="alpha/beta-Hydrolases"/>
    <property type="match status" value="1"/>
</dbReference>
<sequence>MQVVDAGGLAIHYRDEGPGNRVPGETPTLVFINSLGTDLRSWDRVVVQLAQHLRCIRYDKRGHGLSAAPDAPYSIGDHADDLSALLDALQVDTAILCGLSVGGMIAMEFAQRHPDRARALILADTAHKIGTAEMWQERIDAIAAGGLESVADPILERWFTRAYRQQQQPALAAWRNMLCRTPLAGYLGTCAAIRDADLSRAASEIAAPTLCLCGDEDGATPPALVQSLAALVPGATFNVIEDAGHIPCVEQPRRFVEQLQTFFEGNQLV</sequence>
<evidence type="ECO:0000259" key="2">
    <source>
        <dbReference type="Pfam" id="PF00561"/>
    </source>
</evidence>
<name>A0ABW1YLS9_9GAMM</name>
<accession>A0ABW1YLS9</accession>
<dbReference type="EC" id="3.1.1.24" evidence="3"/>
<dbReference type="NCBIfam" id="TIGR02427">
    <property type="entry name" value="protocat_pcaD"/>
    <property type="match status" value="1"/>
</dbReference>
<dbReference type="InterPro" id="IPR050266">
    <property type="entry name" value="AB_hydrolase_sf"/>
</dbReference>
<evidence type="ECO:0000313" key="3">
    <source>
        <dbReference type="EMBL" id="MFC6632557.1"/>
    </source>
</evidence>
<dbReference type="PRINTS" id="PR00111">
    <property type="entry name" value="ABHYDROLASE"/>
</dbReference>
<dbReference type="RefSeq" id="WP_193192090.1">
    <property type="nucleotide sequence ID" value="NZ_JACZFR010000025.1"/>
</dbReference>
<evidence type="ECO:0000313" key="4">
    <source>
        <dbReference type="Proteomes" id="UP001596425"/>
    </source>
</evidence>
<dbReference type="Pfam" id="PF00561">
    <property type="entry name" value="Abhydrolase_1"/>
    <property type="match status" value="1"/>
</dbReference>
<feature type="domain" description="AB hydrolase-1" evidence="2">
    <location>
        <begin position="27"/>
        <end position="251"/>
    </location>
</feature>
<evidence type="ECO:0000256" key="1">
    <source>
        <dbReference type="ARBA" id="ARBA00022801"/>
    </source>
</evidence>
<keyword evidence="4" id="KW-1185">Reference proteome</keyword>
<dbReference type="InterPro" id="IPR029058">
    <property type="entry name" value="AB_hydrolase_fold"/>
</dbReference>
<dbReference type="Gene3D" id="3.40.50.1820">
    <property type="entry name" value="alpha/beta hydrolase"/>
    <property type="match status" value="1"/>
</dbReference>
<dbReference type="Proteomes" id="UP001596425">
    <property type="component" value="Unassembled WGS sequence"/>
</dbReference>
<organism evidence="3 4">
    <name type="scientific">Microbulbifer taiwanensis</name>
    <dbReference type="NCBI Taxonomy" id="986746"/>
    <lineage>
        <taxon>Bacteria</taxon>
        <taxon>Pseudomonadati</taxon>
        <taxon>Pseudomonadota</taxon>
        <taxon>Gammaproteobacteria</taxon>
        <taxon>Cellvibrionales</taxon>
        <taxon>Microbulbiferaceae</taxon>
        <taxon>Microbulbifer</taxon>
    </lineage>
</organism>
<protein>
    <submittedName>
        <fullName evidence="3">3-oxoadipate enol-lactonase</fullName>
        <ecNumber evidence="3">3.1.1.24</ecNumber>
    </submittedName>
</protein>
<dbReference type="InterPro" id="IPR026968">
    <property type="entry name" value="PcaD/CatD"/>
</dbReference>
<dbReference type="PANTHER" id="PTHR43798:SF31">
    <property type="entry name" value="AB HYDROLASE SUPERFAMILY PROTEIN YCLE"/>
    <property type="match status" value="1"/>
</dbReference>
<dbReference type="GO" id="GO:0047570">
    <property type="term" value="F:3-oxoadipate enol-lactonase activity"/>
    <property type="evidence" value="ECO:0007669"/>
    <property type="project" value="UniProtKB-EC"/>
</dbReference>
<dbReference type="PANTHER" id="PTHR43798">
    <property type="entry name" value="MONOACYLGLYCEROL LIPASE"/>
    <property type="match status" value="1"/>
</dbReference>
<dbReference type="EMBL" id="JBHSVR010000001">
    <property type="protein sequence ID" value="MFC6632557.1"/>
    <property type="molecule type" value="Genomic_DNA"/>
</dbReference>
<dbReference type="InterPro" id="IPR000073">
    <property type="entry name" value="AB_hydrolase_1"/>
</dbReference>
<keyword evidence="1 3" id="KW-0378">Hydrolase</keyword>